<dbReference type="Pfam" id="PF08241">
    <property type="entry name" value="Methyltransf_11"/>
    <property type="match status" value="1"/>
</dbReference>
<evidence type="ECO:0000259" key="1">
    <source>
        <dbReference type="Pfam" id="PF08241"/>
    </source>
</evidence>
<dbReference type="InterPro" id="IPR029063">
    <property type="entry name" value="SAM-dependent_MTases_sf"/>
</dbReference>
<keyword evidence="3" id="KW-1185">Reference proteome</keyword>
<dbReference type="PANTHER" id="PTHR42912">
    <property type="entry name" value="METHYLTRANSFERASE"/>
    <property type="match status" value="1"/>
</dbReference>
<reference evidence="2 3" key="1">
    <citation type="submission" date="2022-11" db="EMBL/GenBank/DDBJ databases">
        <title>Draft genome sequence of Saccharopolyspora sp. WRP15-2 isolated from rhizosphere soils of wild rice in Thailand.</title>
        <authorList>
            <person name="Duangmal K."/>
            <person name="Kammanee S."/>
            <person name="Muangham S."/>
        </authorList>
    </citation>
    <scope>NUCLEOTIDE SEQUENCE [LARGE SCALE GENOMIC DNA]</scope>
    <source>
        <strain evidence="2 3">WRP15-2</strain>
    </source>
</reference>
<keyword evidence="2" id="KW-0808">Transferase</keyword>
<dbReference type="Gene3D" id="3.40.50.150">
    <property type="entry name" value="Vaccinia Virus protein VP39"/>
    <property type="match status" value="1"/>
</dbReference>
<evidence type="ECO:0000313" key="3">
    <source>
        <dbReference type="Proteomes" id="UP001210380"/>
    </source>
</evidence>
<comment type="caution">
    <text evidence="2">The sequence shown here is derived from an EMBL/GenBank/DDBJ whole genome shotgun (WGS) entry which is preliminary data.</text>
</comment>
<dbReference type="Proteomes" id="UP001210380">
    <property type="component" value="Unassembled WGS sequence"/>
</dbReference>
<dbReference type="CDD" id="cd02440">
    <property type="entry name" value="AdoMet_MTases"/>
    <property type="match status" value="1"/>
</dbReference>
<proteinExistence type="predicted"/>
<evidence type="ECO:0000313" key="2">
    <source>
        <dbReference type="EMBL" id="MDA3624179.1"/>
    </source>
</evidence>
<protein>
    <submittedName>
        <fullName evidence="2">Methyltransferase domain-containing protein</fullName>
    </submittedName>
</protein>
<name>A0ABT4UR35_9PSEU</name>
<dbReference type="InterPro" id="IPR013216">
    <property type="entry name" value="Methyltransf_11"/>
</dbReference>
<dbReference type="RefSeq" id="WP_270946744.1">
    <property type="nucleotide sequence ID" value="NZ_JAQGLA010000002.1"/>
</dbReference>
<organism evidence="2 3">
    <name type="scientific">Saccharopolyspora oryzae</name>
    <dbReference type="NCBI Taxonomy" id="2997343"/>
    <lineage>
        <taxon>Bacteria</taxon>
        <taxon>Bacillati</taxon>
        <taxon>Actinomycetota</taxon>
        <taxon>Actinomycetes</taxon>
        <taxon>Pseudonocardiales</taxon>
        <taxon>Pseudonocardiaceae</taxon>
        <taxon>Saccharopolyspora</taxon>
    </lineage>
</organism>
<dbReference type="GO" id="GO:0008168">
    <property type="term" value="F:methyltransferase activity"/>
    <property type="evidence" value="ECO:0007669"/>
    <property type="project" value="UniProtKB-KW"/>
</dbReference>
<accession>A0ABT4UR35</accession>
<feature type="domain" description="Methyltransferase type 11" evidence="1">
    <location>
        <begin position="40"/>
        <end position="132"/>
    </location>
</feature>
<dbReference type="InterPro" id="IPR050508">
    <property type="entry name" value="Methyltransf_Superfamily"/>
</dbReference>
<dbReference type="GO" id="GO:0032259">
    <property type="term" value="P:methylation"/>
    <property type="evidence" value="ECO:0007669"/>
    <property type="project" value="UniProtKB-KW"/>
</dbReference>
<keyword evidence="2" id="KW-0489">Methyltransferase</keyword>
<dbReference type="SUPFAM" id="SSF53335">
    <property type="entry name" value="S-adenosyl-L-methionine-dependent methyltransferases"/>
    <property type="match status" value="1"/>
</dbReference>
<dbReference type="EMBL" id="JAQGLA010000002">
    <property type="protein sequence ID" value="MDA3624179.1"/>
    <property type="molecule type" value="Genomic_DNA"/>
</dbReference>
<sequence>MALTYWERVAESRWGRYITAEEERAIVLAGDQVGAPGRALDIGCDGGRWARVLERRGWKVTCTDVDDDAIRLCTEQLPQVQCIRVNPSDTRLPLADASVSLALCIEVIAVVSSEWFAEEAARVLAPGGMLVVTAWNRSSPRGLAACAVSRLRDRKPHPFYGHSYHALRRKLRAAGFEICSEQGLCWFPFSRASDSRLIPVAAKLEKATGLDRLALLSPWVLVTARKGNRT</sequence>
<dbReference type="PANTHER" id="PTHR42912:SF80">
    <property type="entry name" value="METHYLTRANSFERASE DOMAIN-CONTAINING PROTEIN"/>
    <property type="match status" value="1"/>
</dbReference>
<gene>
    <name evidence="2" type="ORF">OU415_01955</name>
</gene>